<reference evidence="1 2" key="1">
    <citation type="submission" date="2020-07" db="EMBL/GenBank/DDBJ databases">
        <title>Sequencing the genomes of 1000 actinobacteria strains.</title>
        <authorList>
            <person name="Klenk H.-P."/>
        </authorList>
    </citation>
    <scope>NUCLEOTIDE SEQUENCE [LARGE SCALE GENOMIC DNA]</scope>
    <source>
        <strain evidence="1 2">DSM 23819</strain>
    </source>
</reference>
<dbReference type="RefSeq" id="WP_179501056.1">
    <property type="nucleotide sequence ID" value="NZ_JACCAA010000001.1"/>
</dbReference>
<name>A0A7Y9S160_9ACTN</name>
<organism evidence="1 2">
    <name type="scientific">Nocardioides daedukensis</name>
    <dbReference type="NCBI Taxonomy" id="634462"/>
    <lineage>
        <taxon>Bacteria</taxon>
        <taxon>Bacillati</taxon>
        <taxon>Actinomycetota</taxon>
        <taxon>Actinomycetes</taxon>
        <taxon>Propionibacteriales</taxon>
        <taxon>Nocardioidaceae</taxon>
        <taxon>Nocardioides</taxon>
    </lineage>
</organism>
<proteinExistence type="predicted"/>
<dbReference type="Proteomes" id="UP000540656">
    <property type="component" value="Unassembled WGS sequence"/>
</dbReference>
<evidence type="ECO:0000313" key="2">
    <source>
        <dbReference type="Proteomes" id="UP000540656"/>
    </source>
</evidence>
<comment type="caution">
    <text evidence="1">The sequence shown here is derived from an EMBL/GenBank/DDBJ whole genome shotgun (WGS) entry which is preliminary data.</text>
</comment>
<protein>
    <submittedName>
        <fullName evidence="1">Uncharacterized protein</fullName>
    </submittedName>
</protein>
<dbReference type="AlphaFoldDB" id="A0A7Y9S160"/>
<evidence type="ECO:0000313" key="1">
    <source>
        <dbReference type="EMBL" id="NYG57834.1"/>
    </source>
</evidence>
<keyword evidence="2" id="KW-1185">Reference proteome</keyword>
<dbReference type="EMBL" id="JACCAA010000001">
    <property type="protein sequence ID" value="NYG57834.1"/>
    <property type="molecule type" value="Genomic_DNA"/>
</dbReference>
<sequence>MATYLEIGAGHLAGMGLLFYSGEVFFPPKPLARSVIENCARAQWVLGKTGDKAEARLARAYLEEFYSSMVAKRTAGHLGGKADPVHQAARARWKEVRARMIAAFPDATPTTIDAGELGGEKKPGVEECLKWFYELLREHAGGAFDEKQAEGLYDFLSSGTHPTLYQARQLREYVDHGDHAGTRLVIDIGFLERLAGAVLVAYYQVLASTFSYFGADPSPVEAFGDAIAAALPGTLVTSTT</sequence>
<gene>
    <name evidence="1" type="ORF">BJ980_000757</name>
</gene>
<accession>A0A7Y9S160</accession>